<dbReference type="PROSITE" id="PS52016">
    <property type="entry name" value="TONB_DEPENDENT_REC_3"/>
    <property type="match status" value="1"/>
</dbReference>
<dbReference type="Proteomes" id="UP000192911">
    <property type="component" value="Unassembled WGS sequence"/>
</dbReference>
<dbReference type="GeneID" id="95551256"/>
<keyword evidence="6 14" id="KW-0812">Transmembrane</keyword>
<keyword evidence="13 14" id="KW-0998">Cell outer membrane</keyword>
<dbReference type="Pfam" id="PF07715">
    <property type="entry name" value="Plug"/>
    <property type="match status" value="1"/>
</dbReference>
<dbReference type="InterPro" id="IPR036942">
    <property type="entry name" value="Beta-barrel_TonB_sf"/>
</dbReference>
<dbReference type="STRING" id="28094.SAMN06295900_10417"/>
<evidence type="ECO:0000259" key="18">
    <source>
        <dbReference type="Pfam" id="PF00593"/>
    </source>
</evidence>
<dbReference type="PANTHER" id="PTHR32552">
    <property type="entry name" value="FERRICHROME IRON RECEPTOR-RELATED"/>
    <property type="match status" value="1"/>
</dbReference>
<dbReference type="InterPro" id="IPR000531">
    <property type="entry name" value="Beta-barrel_TonB"/>
</dbReference>
<dbReference type="OrthoDB" id="8732650at2"/>
<evidence type="ECO:0000256" key="11">
    <source>
        <dbReference type="ARBA" id="ARBA00023136"/>
    </source>
</evidence>
<evidence type="ECO:0000256" key="17">
    <source>
        <dbReference type="SAM" id="SignalP"/>
    </source>
</evidence>
<evidence type="ECO:0000256" key="16">
    <source>
        <dbReference type="RuleBase" id="RU003357"/>
    </source>
</evidence>
<evidence type="ECO:0000256" key="15">
    <source>
        <dbReference type="PROSITE-ProRule" id="PRU10144"/>
    </source>
</evidence>
<dbReference type="PANTHER" id="PTHR32552:SF82">
    <property type="entry name" value="FCUA PROTEIN"/>
    <property type="match status" value="1"/>
</dbReference>
<dbReference type="InterPro" id="IPR039426">
    <property type="entry name" value="TonB-dep_rcpt-like"/>
</dbReference>
<keyword evidence="11 14" id="KW-0472">Membrane</keyword>
<evidence type="ECO:0000256" key="5">
    <source>
        <dbReference type="ARBA" id="ARBA00022496"/>
    </source>
</evidence>
<comment type="similarity">
    <text evidence="2 14 16">Belongs to the TonB-dependent receptor family.</text>
</comment>
<dbReference type="RefSeq" id="WP_085226552.1">
    <property type="nucleotide sequence ID" value="NZ_BSQD01000005.1"/>
</dbReference>
<evidence type="ECO:0000313" key="20">
    <source>
        <dbReference type="EMBL" id="SMF21420.1"/>
    </source>
</evidence>
<dbReference type="GO" id="GO:0038023">
    <property type="term" value="F:signaling receptor activity"/>
    <property type="evidence" value="ECO:0007669"/>
    <property type="project" value="InterPro"/>
</dbReference>
<evidence type="ECO:0000256" key="13">
    <source>
        <dbReference type="ARBA" id="ARBA00023237"/>
    </source>
</evidence>
<feature type="chain" id="PRO_5013049975" evidence="17">
    <location>
        <begin position="38"/>
        <end position="723"/>
    </location>
</feature>
<sequence length="723" mass="78782">MKTAVIRHAPSFRRKPGPARLIASLLFAAGHAGLVCAQTTTNADETSAAAKGVLPAVKVTAGAVTDPGQHLRTEVTSGALGARSQLDTPFSTTVVTNEQLADQQTYKLGDVFIGDASVTDNSGAYSAWASYMTVRGMQLDWQTGYRIDGMPFIAYGITMPYEQLDRVELLKGLTGFMYGFGAPGGVVNYVTKKPTETVRSVDIGYRNNGVWSEHADLGGRFGPDDMFGARLNVTHEDGKTYNNGNVRRDTVSLSLDGHLTRDLSVSFGALYQNRHTDGQTPSIYTGSLPGGSLPSTISAGNSNLAGNDQYLNTNLQLYTAGVRYQLSPDWAFSSTFSYSQVSRERNESTLYLLDSAGNYSDARWNGKEGHQFSLWQGMFEGKVKTGPFSHDLVLGAAWQRQTNDYARNSTFATLGAGNLYSSDPYRYYSPGGLETYRDSDITQKSLFASDTMHLTSRLSVLAGLRYTNYQQNSYTTSGALSSSYDQSGVLTPTFAVMYKLDPQTTLYASYVESLEQGARVGDTYANAGQLLRPLRSRQYELGIKTERSRWSASAAVFRIERGAEYANASNVYVQDGESIFQGVEAGGALRLGRDWRVSGDLMLLDSWYAKGSAYNGNRVAGAPTFVAAGRIAYTVPYLPGLQVGVDAKFTGNTQLRAAGDLKVPGFLLVNLGASYMTRIGGHDVTLRAALDNVLNRRYWEFQYADYVKPGDPRTISLNAKIDF</sequence>
<keyword evidence="4 14" id="KW-1134">Transmembrane beta strand</keyword>
<dbReference type="SUPFAM" id="SSF56935">
    <property type="entry name" value="Porins"/>
    <property type="match status" value="1"/>
</dbReference>
<evidence type="ECO:0000313" key="21">
    <source>
        <dbReference type="Proteomes" id="UP000192911"/>
    </source>
</evidence>
<feature type="domain" description="TonB-dependent receptor plug" evidence="19">
    <location>
        <begin position="85"/>
        <end position="186"/>
    </location>
</feature>
<evidence type="ECO:0000256" key="10">
    <source>
        <dbReference type="ARBA" id="ARBA00023077"/>
    </source>
</evidence>
<evidence type="ECO:0000256" key="6">
    <source>
        <dbReference type="ARBA" id="ARBA00022692"/>
    </source>
</evidence>
<keyword evidence="12" id="KW-0675">Receptor</keyword>
<evidence type="ECO:0000256" key="7">
    <source>
        <dbReference type="ARBA" id="ARBA00022729"/>
    </source>
</evidence>
<evidence type="ECO:0000256" key="8">
    <source>
        <dbReference type="ARBA" id="ARBA00023004"/>
    </source>
</evidence>
<comment type="subcellular location">
    <subcellularLocation>
        <location evidence="1 14">Cell outer membrane</location>
        <topology evidence="1 14">Multi-pass membrane protein</topology>
    </subcellularLocation>
</comment>
<gene>
    <name evidence="20" type="ORF">SAMN06295900_10417</name>
</gene>
<evidence type="ECO:0000256" key="12">
    <source>
        <dbReference type="ARBA" id="ARBA00023170"/>
    </source>
</evidence>
<feature type="short sequence motif" description="TonB C-terminal box" evidence="15">
    <location>
        <begin position="706"/>
        <end position="723"/>
    </location>
</feature>
<evidence type="ECO:0000256" key="1">
    <source>
        <dbReference type="ARBA" id="ARBA00004571"/>
    </source>
</evidence>
<evidence type="ECO:0000256" key="9">
    <source>
        <dbReference type="ARBA" id="ARBA00023065"/>
    </source>
</evidence>
<dbReference type="InterPro" id="IPR037066">
    <property type="entry name" value="Plug_dom_sf"/>
</dbReference>
<dbReference type="EMBL" id="FXAH01000004">
    <property type="protein sequence ID" value="SMF21420.1"/>
    <property type="molecule type" value="Genomic_DNA"/>
</dbReference>
<keyword evidence="9" id="KW-0406">Ion transport</keyword>
<dbReference type="Pfam" id="PF00593">
    <property type="entry name" value="TonB_dep_Rec_b-barrel"/>
    <property type="match status" value="1"/>
</dbReference>
<dbReference type="Gene3D" id="2.40.170.20">
    <property type="entry name" value="TonB-dependent receptor, beta-barrel domain"/>
    <property type="match status" value="1"/>
</dbReference>
<dbReference type="GO" id="GO:0015891">
    <property type="term" value="P:siderophore transport"/>
    <property type="evidence" value="ECO:0007669"/>
    <property type="project" value="InterPro"/>
</dbReference>
<dbReference type="GO" id="GO:0015344">
    <property type="term" value="F:siderophore uptake transmembrane transporter activity"/>
    <property type="evidence" value="ECO:0007669"/>
    <property type="project" value="TreeGrafter"/>
</dbReference>
<keyword evidence="7 17" id="KW-0732">Signal</keyword>
<keyword evidence="8" id="KW-0408">Iron</keyword>
<reference evidence="21" key="1">
    <citation type="submission" date="2017-04" db="EMBL/GenBank/DDBJ databases">
        <authorList>
            <person name="Varghese N."/>
            <person name="Submissions S."/>
        </authorList>
    </citation>
    <scope>NUCLEOTIDE SEQUENCE [LARGE SCALE GENOMIC DNA]</scope>
    <source>
        <strain evidence="21">Ballard 720</strain>
    </source>
</reference>
<dbReference type="InterPro" id="IPR010917">
    <property type="entry name" value="TonB_rcpt_CS"/>
</dbReference>
<proteinExistence type="inferred from homology"/>
<dbReference type="Gene3D" id="2.170.130.10">
    <property type="entry name" value="TonB-dependent receptor, plug domain"/>
    <property type="match status" value="1"/>
</dbReference>
<dbReference type="GO" id="GO:0009279">
    <property type="term" value="C:cell outer membrane"/>
    <property type="evidence" value="ECO:0007669"/>
    <property type="project" value="UniProtKB-SubCell"/>
</dbReference>
<evidence type="ECO:0000256" key="3">
    <source>
        <dbReference type="ARBA" id="ARBA00022448"/>
    </source>
</evidence>
<keyword evidence="21" id="KW-1185">Reference proteome</keyword>
<feature type="domain" description="TonB-dependent receptor-like beta-barrel" evidence="18">
    <location>
        <begin position="278"/>
        <end position="693"/>
    </location>
</feature>
<evidence type="ECO:0000256" key="14">
    <source>
        <dbReference type="PROSITE-ProRule" id="PRU01360"/>
    </source>
</evidence>
<evidence type="ECO:0000256" key="4">
    <source>
        <dbReference type="ARBA" id="ARBA00022452"/>
    </source>
</evidence>
<keyword evidence="5" id="KW-0410">Iron transport</keyword>
<dbReference type="InterPro" id="IPR012910">
    <property type="entry name" value="Plug_dom"/>
</dbReference>
<evidence type="ECO:0000259" key="19">
    <source>
        <dbReference type="Pfam" id="PF07715"/>
    </source>
</evidence>
<dbReference type="AlphaFoldDB" id="A0A1X7DUA3"/>
<protein>
    <submittedName>
        <fullName evidence="20">Iron complex outermembrane recepter protein</fullName>
    </submittedName>
</protein>
<keyword evidence="10 16" id="KW-0798">TonB box</keyword>
<dbReference type="CDD" id="cd01347">
    <property type="entry name" value="ligand_gated_channel"/>
    <property type="match status" value="1"/>
</dbReference>
<dbReference type="PROSITE" id="PS01156">
    <property type="entry name" value="TONB_DEPENDENT_REC_2"/>
    <property type="match status" value="1"/>
</dbReference>
<dbReference type="InterPro" id="IPR010105">
    <property type="entry name" value="TonB_sidphr_rcpt"/>
</dbReference>
<accession>A0A1X7DUA3</accession>
<evidence type="ECO:0000256" key="2">
    <source>
        <dbReference type="ARBA" id="ARBA00009810"/>
    </source>
</evidence>
<dbReference type="NCBIfam" id="TIGR01783">
    <property type="entry name" value="TonB-siderophor"/>
    <property type="match status" value="1"/>
</dbReference>
<feature type="signal peptide" evidence="17">
    <location>
        <begin position="1"/>
        <end position="37"/>
    </location>
</feature>
<organism evidence="20 21">
    <name type="scientific">Trinickia caryophylli</name>
    <name type="common">Paraburkholderia caryophylli</name>
    <dbReference type="NCBI Taxonomy" id="28094"/>
    <lineage>
        <taxon>Bacteria</taxon>
        <taxon>Pseudomonadati</taxon>
        <taxon>Pseudomonadota</taxon>
        <taxon>Betaproteobacteria</taxon>
        <taxon>Burkholderiales</taxon>
        <taxon>Burkholderiaceae</taxon>
        <taxon>Trinickia</taxon>
    </lineage>
</organism>
<name>A0A1X7DUA3_TRICW</name>
<keyword evidence="3 14" id="KW-0813">Transport</keyword>